<feature type="domain" description="Cytochrome c" evidence="7">
    <location>
        <begin position="356"/>
        <end position="609"/>
    </location>
</feature>
<comment type="caution">
    <text evidence="8">The sequence shown here is derived from an EMBL/GenBank/DDBJ whole genome shotgun (WGS) entry which is preliminary data.</text>
</comment>
<keyword evidence="9" id="KW-1185">Reference proteome</keyword>
<dbReference type="GO" id="GO:0020037">
    <property type="term" value="F:heme binding"/>
    <property type="evidence" value="ECO:0007669"/>
    <property type="project" value="InterPro"/>
</dbReference>
<sequence length="609" mass="65843">MKVSTKARRVRPLALPLTLSLSLSLMLALIACAPITPMSDGTPVPDAVGPEQVLNLDQGWDEATQMAFWFSTQGSRIVPYTWFLALEQAGNSQPFRSNANIERLGYLPAKPGPGRWNHDGLPVGFAQTQGPQTQAWLGLTCAACHTSQVNLRGVGLRIDGGPSMADFNLFFRELVAALEATWADTAKFERFAKAVLGPGASETQKQALRLALGQQAKDSRQRLTLNTPSFPAGHARLDAFGNIFNEVLVVALQQPGNAQAPDAPVSYPFIWDTPQHDKVQWNGSAPNGPFGLGELTRNVGEVLGVFGGLGVNDCGKDGCRYPNHVDIRQLGQLEGWVRSLWSPQWYEKALGPLDASLVQRGQQIYQNQCISCHAVIDRKDPFRRITAQMRDVGTDPAMATAAAMRMAKTGPLQGTLAFPSFQRYGAEAGGGALTVQAATGVLFGDLDATLAALISQYEAQLQDELRGSAAQRNARPATPRPSAELLQQVLNPKAQPAAAQAAAAEASPTPTPNAIYKARPLNGIWATAPYLHNGSVPTLWDLLQPVEQRPRQFQVGSREFDPQRVGFDTARGPSRFDTRLPGNSNSGHLFGTTLDEAQKRALLEYLKSL</sequence>
<keyword evidence="6" id="KW-0732">Signal</keyword>
<gene>
    <name evidence="8" type="ORF">C1O66_02235</name>
</gene>
<dbReference type="InterPro" id="IPR051395">
    <property type="entry name" value="Cytochrome_c_Peroxidase/MauG"/>
</dbReference>
<keyword evidence="1 4" id="KW-0349">Heme</keyword>
<dbReference type="GO" id="GO:0046872">
    <property type="term" value="F:metal ion binding"/>
    <property type="evidence" value="ECO:0007669"/>
    <property type="project" value="UniProtKB-KW"/>
</dbReference>
<dbReference type="Proteomes" id="UP000235916">
    <property type="component" value="Unassembled WGS sequence"/>
</dbReference>
<dbReference type="SUPFAM" id="SSF46626">
    <property type="entry name" value="Cytochrome c"/>
    <property type="match status" value="1"/>
</dbReference>
<dbReference type="InterPro" id="IPR009056">
    <property type="entry name" value="Cyt_c-like_dom"/>
</dbReference>
<evidence type="ECO:0000259" key="7">
    <source>
        <dbReference type="PROSITE" id="PS51007"/>
    </source>
</evidence>
<dbReference type="PANTHER" id="PTHR30600">
    <property type="entry name" value="CYTOCHROME C PEROXIDASE-RELATED"/>
    <property type="match status" value="1"/>
</dbReference>
<dbReference type="Pfam" id="PF21419">
    <property type="entry name" value="RoxA-like_Cyt-c"/>
    <property type="match status" value="1"/>
</dbReference>
<evidence type="ECO:0000256" key="3">
    <source>
        <dbReference type="ARBA" id="ARBA00023004"/>
    </source>
</evidence>
<dbReference type="NCBIfam" id="NF040606">
    <property type="entry name" value="CytoC_perox"/>
    <property type="match status" value="1"/>
</dbReference>
<dbReference type="PROSITE" id="PS51257">
    <property type="entry name" value="PROKAR_LIPOPROTEIN"/>
    <property type="match status" value="1"/>
</dbReference>
<dbReference type="Gene3D" id="1.10.760.10">
    <property type="entry name" value="Cytochrome c-like domain"/>
    <property type="match status" value="1"/>
</dbReference>
<reference evidence="8 9" key="1">
    <citation type="submission" date="2018-01" db="EMBL/GenBank/DDBJ databases">
        <title>Draft genome sequence of Paucibacter aquatile CR182 isolated from freshwater of the Nakdong River.</title>
        <authorList>
            <person name="Choi A."/>
            <person name="Chung E.J."/>
        </authorList>
    </citation>
    <scope>NUCLEOTIDE SEQUENCE [LARGE SCALE GENOMIC DNA]</scope>
    <source>
        <strain evidence="8 9">CR182</strain>
    </source>
</reference>
<evidence type="ECO:0000256" key="1">
    <source>
        <dbReference type="ARBA" id="ARBA00022617"/>
    </source>
</evidence>
<evidence type="ECO:0000256" key="5">
    <source>
        <dbReference type="SAM" id="MobiDB-lite"/>
    </source>
</evidence>
<name>A0A2N8L3E4_9BURK</name>
<evidence type="ECO:0000256" key="2">
    <source>
        <dbReference type="ARBA" id="ARBA00022723"/>
    </source>
</evidence>
<dbReference type="AlphaFoldDB" id="A0A2N8L3E4"/>
<feature type="region of interest" description="Disordered" evidence="5">
    <location>
        <begin position="563"/>
        <end position="590"/>
    </location>
</feature>
<dbReference type="GO" id="GO:0004130">
    <property type="term" value="F:cytochrome-c peroxidase activity"/>
    <property type="evidence" value="ECO:0007669"/>
    <property type="project" value="TreeGrafter"/>
</dbReference>
<evidence type="ECO:0000313" key="9">
    <source>
        <dbReference type="Proteomes" id="UP000235916"/>
    </source>
</evidence>
<accession>A0A2N8L3E4</accession>
<dbReference type="EMBL" id="POSP01000001">
    <property type="protein sequence ID" value="PND40223.1"/>
    <property type="molecule type" value="Genomic_DNA"/>
</dbReference>
<organism evidence="8 9">
    <name type="scientific">Kinneretia aquatilis</name>
    <dbReference type="NCBI Taxonomy" id="2070761"/>
    <lineage>
        <taxon>Bacteria</taxon>
        <taxon>Pseudomonadati</taxon>
        <taxon>Pseudomonadota</taxon>
        <taxon>Betaproteobacteria</taxon>
        <taxon>Burkholderiales</taxon>
        <taxon>Sphaerotilaceae</taxon>
        <taxon>Roseateles</taxon>
    </lineage>
</organism>
<dbReference type="PROSITE" id="PS51007">
    <property type="entry name" value="CYTC"/>
    <property type="match status" value="1"/>
</dbReference>
<keyword evidence="2 4" id="KW-0479">Metal-binding</keyword>
<dbReference type="GO" id="GO:0009055">
    <property type="term" value="F:electron transfer activity"/>
    <property type="evidence" value="ECO:0007669"/>
    <property type="project" value="InterPro"/>
</dbReference>
<dbReference type="InterPro" id="IPR047758">
    <property type="entry name" value="CytoC_perox"/>
</dbReference>
<proteinExistence type="predicted"/>
<dbReference type="RefSeq" id="WP_102766357.1">
    <property type="nucleotide sequence ID" value="NZ_POSP01000001.1"/>
</dbReference>
<feature type="signal peptide" evidence="6">
    <location>
        <begin position="1"/>
        <end position="33"/>
    </location>
</feature>
<evidence type="ECO:0000313" key="8">
    <source>
        <dbReference type="EMBL" id="PND40223.1"/>
    </source>
</evidence>
<dbReference type="OrthoDB" id="9805202at2"/>
<evidence type="ECO:0000256" key="4">
    <source>
        <dbReference type="PROSITE-ProRule" id="PRU00433"/>
    </source>
</evidence>
<evidence type="ECO:0000256" key="6">
    <source>
        <dbReference type="SAM" id="SignalP"/>
    </source>
</evidence>
<feature type="chain" id="PRO_5014815370" description="Cytochrome c domain-containing protein" evidence="6">
    <location>
        <begin position="34"/>
        <end position="609"/>
    </location>
</feature>
<keyword evidence="3 4" id="KW-0408">Iron</keyword>
<protein>
    <recommendedName>
        <fullName evidence="7">Cytochrome c domain-containing protein</fullName>
    </recommendedName>
</protein>
<dbReference type="InterPro" id="IPR036909">
    <property type="entry name" value="Cyt_c-like_dom_sf"/>
</dbReference>
<dbReference type="PANTHER" id="PTHR30600:SF9">
    <property type="entry name" value="BLR7738 PROTEIN"/>
    <property type="match status" value="1"/>
</dbReference>